<dbReference type="NCBIfam" id="TIGR00690">
    <property type="entry name" value="rpoZ"/>
    <property type="match status" value="1"/>
</dbReference>
<keyword evidence="7 10" id="KW-0804">Transcription</keyword>
<dbReference type="AlphaFoldDB" id="A0A9J6ZBR3"/>
<evidence type="ECO:0000256" key="8">
    <source>
        <dbReference type="ARBA" id="ARBA00029924"/>
    </source>
</evidence>
<evidence type="ECO:0000256" key="10">
    <source>
        <dbReference type="HAMAP-Rule" id="MF_00366"/>
    </source>
</evidence>
<dbReference type="GO" id="GO:0003677">
    <property type="term" value="F:DNA binding"/>
    <property type="evidence" value="ECO:0007669"/>
    <property type="project" value="UniProtKB-UniRule"/>
</dbReference>
<keyword evidence="5 10" id="KW-0808">Transferase</keyword>
<reference evidence="12" key="1">
    <citation type="submission" date="2022-05" db="EMBL/GenBank/DDBJ databases">
        <title>Novel bacterial taxa in a minimal lignocellulolytic consortium and its capacity to transform plastics disclosed by genome-resolved metagenomics.</title>
        <authorList>
            <person name="Rodriguez C.A.D."/>
            <person name="Diaz-Garcia L."/>
            <person name="Herrera K."/>
            <person name="Tarazona N.A."/>
            <person name="Sproer C."/>
            <person name="Overmann J."/>
            <person name="Jimenez D.J."/>
        </authorList>
    </citation>
    <scope>NUCLEOTIDE SEQUENCE</scope>
    <source>
        <strain evidence="12">MAG5</strain>
    </source>
</reference>
<evidence type="ECO:0000256" key="4">
    <source>
        <dbReference type="ARBA" id="ARBA00022478"/>
    </source>
</evidence>
<evidence type="ECO:0000256" key="11">
    <source>
        <dbReference type="SAM" id="MobiDB-lite"/>
    </source>
</evidence>
<keyword evidence="4 10" id="KW-0240">DNA-directed RNA polymerase</keyword>
<dbReference type="EMBL" id="CP097899">
    <property type="protein sequence ID" value="URN93273.1"/>
    <property type="molecule type" value="Genomic_DNA"/>
</dbReference>
<dbReference type="SMART" id="SM01409">
    <property type="entry name" value="RNA_pol_Rpb6"/>
    <property type="match status" value="1"/>
</dbReference>
<dbReference type="GO" id="GO:0006351">
    <property type="term" value="P:DNA-templated transcription"/>
    <property type="evidence" value="ECO:0007669"/>
    <property type="project" value="UniProtKB-UniRule"/>
</dbReference>
<evidence type="ECO:0000256" key="7">
    <source>
        <dbReference type="ARBA" id="ARBA00023163"/>
    </source>
</evidence>
<dbReference type="InterPro" id="IPR036161">
    <property type="entry name" value="RPB6/omega-like_sf"/>
</dbReference>
<evidence type="ECO:0000313" key="13">
    <source>
        <dbReference type="Proteomes" id="UP001056756"/>
    </source>
</evidence>
<dbReference type="GO" id="GO:0003899">
    <property type="term" value="F:DNA-directed RNA polymerase activity"/>
    <property type="evidence" value="ECO:0007669"/>
    <property type="project" value="UniProtKB-UniRule"/>
</dbReference>
<keyword evidence="6 10" id="KW-0548">Nucleotidyltransferase</keyword>
<dbReference type="SUPFAM" id="SSF63562">
    <property type="entry name" value="RPB6/omega subunit-like"/>
    <property type="match status" value="1"/>
</dbReference>
<evidence type="ECO:0000256" key="9">
    <source>
        <dbReference type="ARBA" id="ARBA00048552"/>
    </source>
</evidence>
<comment type="function">
    <text evidence="10">Promotes RNA polymerase assembly. Latches the N- and C-terminal regions of the beta' subunit thereby facilitating its interaction with the beta and alpha subunits.</text>
</comment>
<dbReference type="GO" id="GO:0000428">
    <property type="term" value="C:DNA-directed RNA polymerase complex"/>
    <property type="evidence" value="ECO:0007669"/>
    <property type="project" value="UniProtKB-KW"/>
</dbReference>
<comment type="subunit">
    <text evidence="10">The RNAP catalytic core consists of 2 alpha, 1 beta, 1 beta' and 1 omega subunit. When a sigma factor is associated with the core the holoenzyme is formed, which can initiate transcription.</text>
</comment>
<accession>A0A9J6ZBR3</accession>
<evidence type="ECO:0000313" key="12">
    <source>
        <dbReference type="EMBL" id="URN93273.1"/>
    </source>
</evidence>
<dbReference type="Gene3D" id="3.90.940.10">
    <property type="match status" value="1"/>
</dbReference>
<dbReference type="PANTHER" id="PTHR34476">
    <property type="entry name" value="DNA-DIRECTED RNA POLYMERASE SUBUNIT OMEGA"/>
    <property type="match status" value="1"/>
</dbReference>
<protein>
    <recommendedName>
        <fullName evidence="3 10">DNA-directed RNA polymerase subunit omega</fullName>
        <shortName evidence="10">RNAP omega subunit</shortName>
        <ecNumber evidence="2 10">2.7.7.6</ecNumber>
    </recommendedName>
    <alternativeName>
        <fullName evidence="10">RNA polymerase omega subunit</fullName>
    </alternativeName>
    <alternativeName>
        <fullName evidence="8 10">Transcriptase subunit omega</fullName>
    </alternativeName>
</protein>
<dbReference type="PANTHER" id="PTHR34476:SF1">
    <property type="entry name" value="DNA-DIRECTED RNA POLYMERASE SUBUNIT OMEGA"/>
    <property type="match status" value="1"/>
</dbReference>
<dbReference type="EC" id="2.7.7.6" evidence="2 10"/>
<gene>
    <name evidence="10 12" type="primary">rpoZ</name>
    <name evidence="12" type="ORF">NAG76_15730</name>
</gene>
<dbReference type="InterPro" id="IPR006110">
    <property type="entry name" value="Pol_omega/Rpo6/RPB6"/>
</dbReference>
<proteinExistence type="inferred from homology"/>
<dbReference type="HAMAP" id="MF_00366">
    <property type="entry name" value="RNApol_bact_RpoZ"/>
    <property type="match status" value="1"/>
</dbReference>
<dbReference type="Pfam" id="PF01192">
    <property type="entry name" value="RNA_pol_Rpb6"/>
    <property type="match status" value="1"/>
</dbReference>
<comment type="catalytic activity">
    <reaction evidence="9 10">
        <text>RNA(n) + a ribonucleoside 5'-triphosphate = RNA(n+1) + diphosphate</text>
        <dbReference type="Rhea" id="RHEA:21248"/>
        <dbReference type="Rhea" id="RHEA-COMP:14527"/>
        <dbReference type="Rhea" id="RHEA-COMP:17342"/>
        <dbReference type="ChEBI" id="CHEBI:33019"/>
        <dbReference type="ChEBI" id="CHEBI:61557"/>
        <dbReference type="ChEBI" id="CHEBI:140395"/>
        <dbReference type="EC" id="2.7.7.6"/>
    </reaction>
</comment>
<evidence type="ECO:0000256" key="5">
    <source>
        <dbReference type="ARBA" id="ARBA00022679"/>
    </source>
</evidence>
<dbReference type="KEGG" id="plig:NAG76_15730"/>
<evidence type="ECO:0000256" key="6">
    <source>
        <dbReference type="ARBA" id="ARBA00022695"/>
    </source>
</evidence>
<organism evidence="12 13">
    <name type="scientific">Candidatus Pristimantibacillus lignocellulolyticus</name>
    <dbReference type="NCBI Taxonomy" id="2994561"/>
    <lineage>
        <taxon>Bacteria</taxon>
        <taxon>Bacillati</taxon>
        <taxon>Bacillota</taxon>
        <taxon>Bacilli</taxon>
        <taxon>Bacillales</taxon>
        <taxon>Paenibacillaceae</taxon>
        <taxon>Candidatus Pristimantibacillus</taxon>
    </lineage>
</organism>
<evidence type="ECO:0000256" key="2">
    <source>
        <dbReference type="ARBA" id="ARBA00012418"/>
    </source>
</evidence>
<sequence>MLYPSIDELVKKVDSKYTLVVAASKRARMLRNGEKSELTTARSHKAVGFALEEIYADMIKVEHIPGKEKDEQKDERKDERREERA</sequence>
<evidence type="ECO:0000256" key="3">
    <source>
        <dbReference type="ARBA" id="ARBA00013725"/>
    </source>
</evidence>
<comment type="similarity">
    <text evidence="1 10">Belongs to the RNA polymerase subunit omega family.</text>
</comment>
<dbReference type="Proteomes" id="UP001056756">
    <property type="component" value="Chromosome"/>
</dbReference>
<evidence type="ECO:0000256" key="1">
    <source>
        <dbReference type="ARBA" id="ARBA00006711"/>
    </source>
</evidence>
<feature type="region of interest" description="Disordered" evidence="11">
    <location>
        <begin position="62"/>
        <end position="85"/>
    </location>
</feature>
<dbReference type="InterPro" id="IPR003716">
    <property type="entry name" value="DNA-dir_RNA_pol_omega"/>
</dbReference>
<name>A0A9J6ZBR3_9BACL</name>